<dbReference type="Proteomes" id="UP001638806">
    <property type="component" value="Unassembled WGS sequence"/>
</dbReference>
<protein>
    <submittedName>
        <fullName evidence="1">Uncharacterized protein</fullName>
    </submittedName>
</protein>
<evidence type="ECO:0000313" key="2">
    <source>
        <dbReference type="Proteomes" id="UP001638806"/>
    </source>
</evidence>
<gene>
    <name evidence="1" type="ORF">ACCO45_001162</name>
</gene>
<comment type="caution">
    <text evidence="1">The sequence shown here is derived from an EMBL/GenBank/DDBJ whole genome shotgun (WGS) entry which is preliminary data.</text>
</comment>
<reference evidence="1" key="1">
    <citation type="submission" date="2024-12" db="EMBL/GenBank/DDBJ databases">
        <title>Comparative genomics and development of molecular markers within Purpureocillium lilacinum and among Purpureocillium species.</title>
        <authorList>
            <person name="Yeh Z.-Y."/>
            <person name="Ni N.-T."/>
            <person name="Lo P.-H."/>
            <person name="Mushyakhwo K."/>
            <person name="Lin C.-F."/>
            <person name="Nai Y.-S."/>
        </authorList>
    </citation>
    <scope>NUCLEOTIDE SEQUENCE</scope>
    <source>
        <strain evidence="1">NCHU-NPUST-175</strain>
    </source>
</reference>
<proteinExistence type="predicted"/>
<accession>A0ACC4E7H0</accession>
<sequence>MMTASDWDQPPRGFAGRPLLRIPKSVSDQNAEKGRFACCMTLFASITADGSAQRPPTHWSIDALAACPLAVTHSDGLVQAFVSVEQGVLLLCHTGDPRQGGTPQTGARLEVSPAVGDIQYQKGFKNVTWCTFGFSPSVPNLFISRRGLIISSPRTFARLTDPGHRNPLRQAPRNQHIVSVAGPTTSPQASASQVMPDADTPQVRTQSQDPSRRGHHGRRRARGGRARGPVDGSHRGGSNAPGDDVASQASSPTPSAPRTSNEPSRASGEQRARRGRGQRGGGRGASGRGAAQPPAHRAFGGHLTTGTDDATPSARTLSGDAPEFVPGQPLATRT</sequence>
<evidence type="ECO:0000313" key="1">
    <source>
        <dbReference type="EMBL" id="KAL3964158.1"/>
    </source>
</evidence>
<name>A0ACC4E7H0_PURLI</name>
<organism evidence="1 2">
    <name type="scientific">Purpureocillium lilacinum</name>
    <name type="common">Paecilomyces lilacinus</name>
    <dbReference type="NCBI Taxonomy" id="33203"/>
    <lineage>
        <taxon>Eukaryota</taxon>
        <taxon>Fungi</taxon>
        <taxon>Dikarya</taxon>
        <taxon>Ascomycota</taxon>
        <taxon>Pezizomycotina</taxon>
        <taxon>Sordariomycetes</taxon>
        <taxon>Hypocreomycetidae</taxon>
        <taxon>Hypocreales</taxon>
        <taxon>Ophiocordycipitaceae</taxon>
        <taxon>Purpureocillium</taxon>
    </lineage>
</organism>
<dbReference type="EMBL" id="JBGNUJ010000002">
    <property type="protein sequence ID" value="KAL3964158.1"/>
    <property type="molecule type" value="Genomic_DNA"/>
</dbReference>
<keyword evidence="2" id="KW-1185">Reference proteome</keyword>